<feature type="signal peptide" evidence="10">
    <location>
        <begin position="1"/>
        <end position="25"/>
    </location>
</feature>
<dbReference type="PROSITE" id="PS50011">
    <property type="entry name" value="PROTEIN_KINASE_DOM"/>
    <property type="match status" value="1"/>
</dbReference>
<dbReference type="Pfam" id="PF08263">
    <property type="entry name" value="LRRNT_2"/>
    <property type="match status" value="1"/>
</dbReference>
<dbReference type="PANTHER" id="PTHR48007">
    <property type="entry name" value="LEUCINE-RICH REPEAT RECEPTOR-LIKE PROTEIN KINASE PXC1"/>
    <property type="match status" value="1"/>
</dbReference>
<keyword evidence="13" id="KW-1185">Reference proteome</keyword>
<keyword evidence="8" id="KW-0675">Receptor</keyword>
<sequence length="667" mass="73250">MCKERFWSLFLLLSLWAILLSIVVAETDESDVRALQDIYVSLNFPFQLIGWNSIGGDPCRESWMGISCSVSAVTSIDIHGLGLTGTLGYQLSNLASLKALDVSNNSIHDAIPSQLPSNITYLNLAYNNFNQSLPYSISELSSLASLNVSHNSLSGPIGDIFNKLQNLSLLDLSFNNFTGDLPLSFITLSKLSNLFLQNNYLSGSVDFLSHLPLSDLNVENNYFSGWIPKEFDSIPYLRISGNLFQNGAPQSSHPFSELPSGVVEPKHNITNKPLTVPGAFVSLPSDQNCERDHKRLVAGLMIGVAAAGVLIIVGGSLCFIFACYHRSFPKKMLCASLCTLPITTSEASKMRVEKVWTKNPSPHEFELKPPPGQLKRKSCERAAARKSMGKRRRGPLNAVSYSLADLQTATNSFGPESFVGGGSLGCVYKAQFPDGKVLAVKYINLQGLYIQEQDAFLEMIYCLSELKHPNIASLQGYCIEQGQKLLVYDYIVNGTLYDALHRSGPCSKILKWNARVDIALHIARGLEYLHSGGLTPIIHGNLKSENIMFDEYRNPRLTDCGLATLMPSKHHVSGSFGCTPPEVVISGVYIEKSDIYNFGVVLLELLTGRVPLDRGKWQQSLVDWATPQLHDIDALVKMVDPALSGIFPKNLFSLSPGYFKIGLVSGV</sequence>
<dbReference type="Gene3D" id="1.10.510.10">
    <property type="entry name" value="Transferase(Phosphotransferase) domain 1"/>
    <property type="match status" value="1"/>
</dbReference>
<dbReference type="Gene3D" id="3.80.10.10">
    <property type="entry name" value="Ribonuclease Inhibitor"/>
    <property type="match status" value="1"/>
</dbReference>
<dbReference type="InterPro" id="IPR046959">
    <property type="entry name" value="PRK1-6/SRF4-like"/>
</dbReference>
<dbReference type="Pfam" id="PF00560">
    <property type="entry name" value="LRR_1"/>
    <property type="match status" value="3"/>
</dbReference>
<dbReference type="GO" id="GO:0005524">
    <property type="term" value="F:ATP binding"/>
    <property type="evidence" value="ECO:0007669"/>
    <property type="project" value="InterPro"/>
</dbReference>
<dbReference type="Gene3D" id="3.30.200.20">
    <property type="entry name" value="Phosphorylase Kinase, domain 1"/>
    <property type="match status" value="1"/>
</dbReference>
<proteinExistence type="predicted"/>
<evidence type="ECO:0000256" key="2">
    <source>
        <dbReference type="ARBA" id="ARBA00022614"/>
    </source>
</evidence>
<evidence type="ECO:0000256" key="1">
    <source>
        <dbReference type="ARBA" id="ARBA00004370"/>
    </source>
</evidence>
<dbReference type="FunFam" id="3.80.10.10:FF:000062">
    <property type="entry name" value="protein STRUBBELIG-RECEPTOR FAMILY 3"/>
    <property type="match status" value="1"/>
</dbReference>
<reference evidence="13" key="1">
    <citation type="journal article" date="2013" name="Science">
        <title>The Amborella genome and the evolution of flowering plants.</title>
        <authorList>
            <consortium name="Amborella Genome Project"/>
        </authorList>
    </citation>
    <scope>NUCLEOTIDE SEQUENCE [LARGE SCALE GENOMIC DNA]</scope>
</reference>
<dbReference type="FunFam" id="3.30.200.20:FF:000125">
    <property type="entry name" value="Protein STRUBBELIG-RECEPTOR FAMILY 8"/>
    <property type="match status" value="1"/>
</dbReference>
<accession>W1PV99</accession>
<comment type="subcellular location">
    <subcellularLocation>
        <location evidence="1">Membrane</location>
    </subcellularLocation>
</comment>
<evidence type="ECO:0000256" key="4">
    <source>
        <dbReference type="ARBA" id="ARBA00022729"/>
    </source>
</evidence>
<organism evidence="12 13">
    <name type="scientific">Amborella trichopoda</name>
    <dbReference type="NCBI Taxonomy" id="13333"/>
    <lineage>
        <taxon>Eukaryota</taxon>
        <taxon>Viridiplantae</taxon>
        <taxon>Streptophyta</taxon>
        <taxon>Embryophyta</taxon>
        <taxon>Tracheophyta</taxon>
        <taxon>Spermatophyta</taxon>
        <taxon>Magnoliopsida</taxon>
        <taxon>Amborellales</taxon>
        <taxon>Amborellaceae</taxon>
        <taxon>Amborella</taxon>
    </lineage>
</organism>
<dbReference type="Pfam" id="PF00069">
    <property type="entry name" value="Pkinase"/>
    <property type="match status" value="1"/>
</dbReference>
<keyword evidence="2" id="KW-0433">Leucine-rich repeat</keyword>
<dbReference type="EMBL" id="KI392687">
    <property type="protein sequence ID" value="ERN11631.1"/>
    <property type="molecule type" value="Genomic_DNA"/>
</dbReference>
<dbReference type="InterPro" id="IPR011009">
    <property type="entry name" value="Kinase-like_dom_sf"/>
</dbReference>
<evidence type="ECO:0000256" key="6">
    <source>
        <dbReference type="ARBA" id="ARBA00022989"/>
    </source>
</evidence>
<protein>
    <recommendedName>
        <fullName evidence="11">Protein kinase domain-containing protein</fullName>
    </recommendedName>
</protein>
<dbReference type="FunFam" id="1.10.510.10:FF:000095">
    <property type="entry name" value="protein STRUBBELIG-RECEPTOR FAMILY 8"/>
    <property type="match status" value="1"/>
</dbReference>
<evidence type="ECO:0000256" key="8">
    <source>
        <dbReference type="ARBA" id="ARBA00023170"/>
    </source>
</evidence>
<feature type="domain" description="Protein kinase" evidence="11">
    <location>
        <begin position="413"/>
        <end position="667"/>
    </location>
</feature>
<dbReference type="eggNOG" id="ENOG502R2G4">
    <property type="taxonomic scope" value="Eukaryota"/>
</dbReference>
<keyword evidence="4 10" id="KW-0732">Signal</keyword>
<dbReference type="InterPro" id="IPR001611">
    <property type="entry name" value="Leu-rich_rpt"/>
</dbReference>
<dbReference type="SUPFAM" id="SSF56112">
    <property type="entry name" value="Protein kinase-like (PK-like)"/>
    <property type="match status" value="1"/>
</dbReference>
<feature type="chain" id="PRO_5004808514" description="Protein kinase domain-containing protein" evidence="10">
    <location>
        <begin position="26"/>
        <end position="667"/>
    </location>
</feature>
<dbReference type="Proteomes" id="UP000017836">
    <property type="component" value="Unassembled WGS sequence"/>
</dbReference>
<evidence type="ECO:0000256" key="9">
    <source>
        <dbReference type="SAM" id="Phobius"/>
    </source>
</evidence>
<dbReference type="Gramene" id="ERN11631">
    <property type="protein sequence ID" value="ERN11631"/>
    <property type="gene ID" value="AMTR_s00022p00198910"/>
</dbReference>
<evidence type="ECO:0000259" key="11">
    <source>
        <dbReference type="PROSITE" id="PS50011"/>
    </source>
</evidence>
<keyword evidence="6 9" id="KW-1133">Transmembrane helix</keyword>
<name>W1PV99_AMBTC</name>
<gene>
    <name evidence="12" type="ORF">AMTR_s00022p00198910</name>
</gene>
<dbReference type="InterPro" id="IPR000719">
    <property type="entry name" value="Prot_kinase_dom"/>
</dbReference>
<dbReference type="InterPro" id="IPR013210">
    <property type="entry name" value="LRR_N_plant-typ"/>
</dbReference>
<keyword evidence="7 9" id="KW-0472">Membrane</keyword>
<dbReference type="GO" id="GO:0004674">
    <property type="term" value="F:protein serine/threonine kinase activity"/>
    <property type="evidence" value="ECO:0000318"/>
    <property type="project" value="GO_Central"/>
</dbReference>
<dbReference type="SUPFAM" id="SSF52058">
    <property type="entry name" value="L domain-like"/>
    <property type="match status" value="1"/>
</dbReference>
<evidence type="ECO:0000256" key="7">
    <source>
        <dbReference type="ARBA" id="ARBA00023136"/>
    </source>
</evidence>
<evidence type="ECO:0000313" key="13">
    <source>
        <dbReference type="Proteomes" id="UP000017836"/>
    </source>
</evidence>
<evidence type="ECO:0000256" key="3">
    <source>
        <dbReference type="ARBA" id="ARBA00022692"/>
    </source>
</evidence>
<dbReference type="PANTHER" id="PTHR48007:SF34">
    <property type="entry name" value="PROTEIN STRUBBELIG-RECEPTOR FAMILY 8 ISOFORM X1"/>
    <property type="match status" value="1"/>
</dbReference>
<keyword evidence="3 9" id="KW-0812">Transmembrane</keyword>
<evidence type="ECO:0000256" key="10">
    <source>
        <dbReference type="SAM" id="SignalP"/>
    </source>
</evidence>
<keyword evidence="5" id="KW-0677">Repeat</keyword>
<feature type="transmembrane region" description="Helical" evidence="9">
    <location>
        <begin position="296"/>
        <end position="322"/>
    </location>
</feature>
<dbReference type="HOGENOM" id="CLU_000288_92_2_1"/>
<evidence type="ECO:0000313" key="12">
    <source>
        <dbReference type="EMBL" id="ERN11631.1"/>
    </source>
</evidence>
<evidence type="ECO:0000256" key="5">
    <source>
        <dbReference type="ARBA" id="ARBA00022737"/>
    </source>
</evidence>
<dbReference type="InterPro" id="IPR032675">
    <property type="entry name" value="LRR_dom_sf"/>
</dbReference>
<dbReference type="AlphaFoldDB" id="W1PV99"/>
<dbReference type="GO" id="GO:0005886">
    <property type="term" value="C:plasma membrane"/>
    <property type="evidence" value="ECO:0000318"/>
    <property type="project" value="GO_Central"/>
</dbReference>